<protein>
    <submittedName>
        <fullName evidence="6">Acetylglutamate kinase</fullName>
    </submittedName>
</protein>
<dbReference type="PANTHER" id="PTHR23342">
    <property type="entry name" value="N-ACETYLGLUTAMATE SYNTHASE"/>
    <property type="match status" value="1"/>
</dbReference>
<sequence length="307" mass="34432">MQENLKLVWQNASNMKGKEIDSISSLNNIAIIKNIIKCSSELKNQVIVLKLPTTVIIDDKLFTAFIESVRLLEMCDAKVYIVHDHIDLQSASLISQIDENFSQKISKISDYISLNNPIIMEILSSYVNKLIVTKLSSIGCYAVGISGKDANLLQAKKPKLSHRKIVNHDVINVGFLSEPILVNPEILLNFEDNNIIPVIAPFANDDREKTHLLNVNLTVLTITSALSAEHLILPYEILEVSETLPYNIKIRDINLLKSMLDDTNNFIEEELIKIAVNVLENNNSYIHFVNSGVPNAILSTIFDININ</sequence>
<organism evidence="6">
    <name type="scientific">Rickettsia oklahomensis</name>
    <dbReference type="NCBI Taxonomy" id="3141789"/>
    <lineage>
        <taxon>Bacteria</taxon>
        <taxon>Pseudomonadati</taxon>
        <taxon>Pseudomonadota</taxon>
        <taxon>Alphaproteobacteria</taxon>
        <taxon>Rickettsiales</taxon>
        <taxon>Rickettsiaceae</taxon>
        <taxon>Rickettsieae</taxon>
        <taxon>Rickettsia</taxon>
        <taxon>belli group</taxon>
    </lineage>
</organism>
<dbReference type="GO" id="GO:0006526">
    <property type="term" value="P:L-arginine biosynthetic process"/>
    <property type="evidence" value="ECO:0007669"/>
    <property type="project" value="TreeGrafter"/>
</dbReference>
<dbReference type="AlphaFoldDB" id="A0AAU7BZC2"/>
<dbReference type="GO" id="GO:0005737">
    <property type="term" value="C:cytoplasm"/>
    <property type="evidence" value="ECO:0007669"/>
    <property type="project" value="InterPro"/>
</dbReference>
<dbReference type="GO" id="GO:0005524">
    <property type="term" value="F:ATP binding"/>
    <property type="evidence" value="ECO:0007669"/>
    <property type="project" value="UniProtKB-KW"/>
</dbReference>
<dbReference type="EMBL" id="CP157197">
    <property type="protein sequence ID" value="XBG66652.1"/>
    <property type="molecule type" value="Genomic_DNA"/>
</dbReference>
<gene>
    <name evidence="6" type="ORF">AAGW17_02050</name>
</gene>
<keyword evidence="2" id="KW-0808">Transferase</keyword>
<dbReference type="KEGG" id="rof:AAGW17_02050"/>
<proteinExistence type="predicted"/>
<dbReference type="PIRSF" id="PIRSF000728">
    <property type="entry name" value="NAGK"/>
    <property type="match status" value="1"/>
</dbReference>
<evidence type="ECO:0000256" key="3">
    <source>
        <dbReference type="ARBA" id="ARBA00022741"/>
    </source>
</evidence>
<dbReference type="RefSeq" id="WP_347939275.1">
    <property type="nucleotide sequence ID" value="NZ_CP157197.1"/>
</dbReference>
<accession>A0AAU7BZC2</accession>
<keyword evidence="4 6" id="KW-0418">Kinase</keyword>
<evidence type="ECO:0000256" key="4">
    <source>
        <dbReference type="ARBA" id="ARBA00022777"/>
    </source>
</evidence>
<dbReference type="Gene3D" id="3.40.1160.10">
    <property type="entry name" value="Acetylglutamate kinase-like"/>
    <property type="match status" value="1"/>
</dbReference>
<evidence type="ECO:0000256" key="1">
    <source>
        <dbReference type="ARBA" id="ARBA00004828"/>
    </source>
</evidence>
<dbReference type="PANTHER" id="PTHR23342:SF0">
    <property type="entry name" value="N-ACETYLGLUTAMATE SYNTHASE, MITOCHONDRIAL"/>
    <property type="match status" value="1"/>
</dbReference>
<dbReference type="SUPFAM" id="SSF53633">
    <property type="entry name" value="Carbamate kinase-like"/>
    <property type="match status" value="1"/>
</dbReference>
<reference evidence="6" key="1">
    <citation type="submission" date="2024-05" db="EMBL/GenBank/DDBJ databases">
        <title>Characterization of a novel Rickettsia species. (Rickettsia oklahomia sp. nov.) from Amblyomma americanum ticks.</title>
        <authorList>
            <person name="Korla P.K."/>
            <person name="Karounos M."/>
            <person name="Wilson J.M."/>
            <person name="Little S.E."/>
            <person name="Qurollo B.A."/>
        </authorList>
    </citation>
    <scope>NUCLEOTIDE SEQUENCE</scope>
    <source>
        <strain evidence="6">Oklahoma-10</strain>
    </source>
</reference>
<evidence type="ECO:0000256" key="5">
    <source>
        <dbReference type="ARBA" id="ARBA00022840"/>
    </source>
</evidence>
<keyword evidence="3" id="KW-0547">Nucleotide-binding</keyword>
<name>A0AAU7BZC2_9RICK</name>
<evidence type="ECO:0000313" key="6">
    <source>
        <dbReference type="EMBL" id="XBG66652.1"/>
    </source>
</evidence>
<evidence type="ECO:0000256" key="2">
    <source>
        <dbReference type="ARBA" id="ARBA00022679"/>
    </source>
</evidence>
<dbReference type="InterPro" id="IPR004662">
    <property type="entry name" value="AcgluKinase_fam"/>
</dbReference>
<dbReference type="InterPro" id="IPR036393">
    <property type="entry name" value="AceGlu_kinase-like_sf"/>
</dbReference>
<dbReference type="GO" id="GO:0003991">
    <property type="term" value="F:acetylglutamate kinase activity"/>
    <property type="evidence" value="ECO:0007669"/>
    <property type="project" value="TreeGrafter"/>
</dbReference>
<keyword evidence="5" id="KW-0067">ATP-binding</keyword>
<comment type="pathway">
    <text evidence="1">Amino-acid biosynthesis; L-arginine biosynthesis; N(2)-acetyl-L-ornithine from L-glutamate: step 2/4.</text>
</comment>